<sequence>MGDYKDKRAQFDGMAAGLQQLWPPVEGVDVENITIPGPEDSETEHLPLRIYKPTATATSPLPTVVWYHGGGWTCGTLDSEDAQCRLIAVRTPCLIVSVGYGLLPENTTAGLLADCLAGLDWARAHATTHGGSANQLLVLGGSAGGALALERALVEVGAAVRREHYEGLPHYFWFFPQLARTEGFLADVAEGVRWVLREGEEGGLVVHGV</sequence>
<dbReference type="InterPro" id="IPR029058">
    <property type="entry name" value="AB_hydrolase_fold"/>
</dbReference>
<evidence type="ECO:0000259" key="2">
    <source>
        <dbReference type="Pfam" id="PF07859"/>
    </source>
</evidence>
<gene>
    <name evidence="3" type="ORF">SLS56_008012</name>
</gene>
<protein>
    <recommendedName>
        <fullName evidence="2">Alpha/beta hydrolase fold-3 domain-containing protein</fullName>
    </recommendedName>
</protein>
<dbReference type="Gene3D" id="3.40.50.1820">
    <property type="entry name" value="alpha/beta hydrolase"/>
    <property type="match status" value="1"/>
</dbReference>
<keyword evidence="1" id="KW-0378">Hydrolase</keyword>
<reference evidence="3 4" key="1">
    <citation type="submission" date="2024-02" db="EMBL/GenBank/DDBJ databases">
        <title>De novo assembly and annotation of 12 fungi associated with fruit tree decline syndrome in Ontario, Canada.</title>
        <authorList>
            <person name="Sulman M."/>
            <person name="Ellouze W."/>
            <person name="Ilyukhin E."/>
        </authorList>
    </citation>
    <scope>NUCLEOTIDE SEQUENCE [LARGE SCALE GENOMIC DNA]</scope>
    <source>
        <strain evidence="3 4">M1-105</strain>
    </source>
</reference>
<dbReference type="InterPro" id="IPR050300">
    <property type="entry name" value="GDXG_lipolytic_enzyme"/>
</dbReference>
<name>A0ABR3SLF4_9PEZI</name>
<evidence type="ECO:0000313" key="4">
    <source>
        <dbReference type="Proteomes" id="UP001521116"/>
    </source>
</evidence>
<keyword evidence="4" id="KW-1185">Reference proteome</keyword>
<dbReference type="PANTHER" id="PTHR48081:SF8">
    <property type="entry name" value="ALPHA_BETA HYDROLASE FOLD-3 DOMAIN-CONTAINING PROTEIN-RELATED"/>
    <property type="match status" value="1"/>
</dbReference>
<evidence type="ECO:0000256" key="1">
    <source>
        <dbReference type="ARBA" id="ARBA00022801"/>
    </source>
</evidence>
<proteinExistence type="predicted"/>
<accession>A0ABR3SLF4</accession>
<organism evidence="3 4">
    <name type="scientific">Neofusicoccum ribis</name>
    <dbReference type="NCBI Taxonomy" id="45134"/>
    <lineage>
        <taxon>Eukaryota</taxon>
        <taxon>Fungi</taxon>
        <taxon>Dikarya</taxon>
        <taxon>Ascomycota</taxon>
        <taxon>Pezizomycotina</taxon>
        <taxon>Dothideomycetes</taxon>
        <taxon>Dothideomycetes incertae sedis</taxon>
        <taxon>Botryosphaeriales</taxon>
        <taxon>Botryosphaeriaceae</taxon>
        <taxon>Neofusicoccum</taxon>
    </lineage>
</organism>
<dbReference type="Proteomes" id="UP001521116">
    <property type="component" value="Unassembled WGS sequence"/>
</dbReference>
<comment type="caution">
    <text evidence="3">The sequence shown here is derived from an EMBL/GenBank/DDBJ whole genome shotgun (WGS) entry which is preliminary data.</text>
</comment>
<dbReference type="Pfam" id="PF07859">
    <property type="entry name" value="Abhydrolase_3"/>
    <property type="match status" value="1"/>
</dbReference>
<dbReference type="SUPFAM" id="SSF53474">
    <property type="entry name" value="alpha/beta-Hydrolases"/>
    <property type="match status" value="1"/>
</dbReference>
<evidence type="ECO:0000313" key="3">
    <source>
        <dbReference type="EMBL" id="KAL1624030.1"/>
    </source>
</evidence>
<dbReference type="EMBL" id="JAJVDC020000111">
    <property type="protein sequence ID" value="KAL1624030.1"/>
    <property type="molecule type" value="Genomic_DNA"/>
</dbReference>
<feature type="domain" description="Alpha/beta hydrolase fold-3" evidence="2">
    <location>
        <begin position="64"/>
        <end position="153"/>
    </location>
</feature>
<dbReference type="PANTHER" id="PTHR48081">
    <property type="entry name" value="AB HYDROLASE SUPERFAMILY PROTEIN C4A8.06C"/>
    <property type="match status" value="1"/>
</dbReference>
<dbReference type="InterPro" id="IPR013094">
    <property type="entry name" value="AB_hydrolase_3"/>
</dbReference>